<dbReference type="NCBIfam" id="TIGR00580">
    <property type="entry name" value="mfd"/>
    <property type="match status" value="1"/>
</dbReference>
<comment type="caution">
    <text evidence="16">The sequence shown here is derived from an EMBL/GenBank/DDBJ whole genome shotgun (WGS) entry which is preliminary data.</text>
</comment>
<dbReference type="InterPro" id="IPR027417">
    <property type="entry name" value="P-loop_NTPase"/>
</dbReference>
<dbReference type="SUPFAM" id="SSF52540">
    <property type="entry name" value="P-loop containing nucleoside triphosphate hydrolases"/>
    <property type="match status" value="2"/>
</dbReference>
<keyword evidence="17" id="KW-1185">Reference proteome</keyword>
<dbReference type="GO" id="GO:0003684">
    <property type="term" value="F:damaged DNA binding"/>
    <property type="evidence" value="ECO:0007669"/>
    <property type="project" value="InterPro"/>
</dbReference>
<evidence type="ECO:0000256" key="12">
    <source>
        <dbReference type="ARBA" id="ARBA00070128"/>
    </source>
</evidence>
<dbReference type="GO" id="GO:0005524">
    <property type="term" value="F:ATP binding"/>
    <property type="evidence" value="ECO:0007669"/>
    <property type="project" value="UniProtKB-UniRule"/>
</dbReference>
<dbReference type="CDD" id="cd17991">
    <property type="entry name" value="DEXHc_TRCF"/>
    <property type="match status" value="1"/>
</dbReference>
<protein>
    <recommendedName>
        <fullName evidence="12 13">Transcription-repair-coupling factor</fullName>
        <shortName evidence="13">TRCF</shortName>
        <ecNumber evidence="13">3.6.4.-</ecNumber>
    </recommendedName>
</protein>
<dbReference type="HAMAP" id="MF_00969">
    <property type="entry name" value="TRCF"/>
    <property type="match status" value="1"/>
</dbReference>
<dbReference type="GO" id="GO:0006355">
    <property type="term" value="P:regulation of DNA-templated transcription"/>
    <property type="evidence" value="ECO:0007669"/>
    <property type="project" value="UniProtKB-UniRule"/>
</dbReference>
<dbReference type="Proteomes" id="UP000223071">
    <property type="component" value="Unassembled WGS sequence"/>
</dbReference>
<feature type="domain" description="Helicase C-terminal" evidence="15">
    <location>
        <begin position="806"/>
        <end position="960"/>
    </location>
</feature>
<dbReference type="Pfam" id="PF03461">
    <property type="entry name" value="TRCF"/>
    <property type="match status" value="1"/>
</dbReference>
<keyword evidence="9 13" id="KW-0234">DNA repair</keyword>
<dbReference type="Gene3D" id="3.30.2060.10">
    <property type="entry name" value="Penicillin-binding protein 1b domain"/>
    <property type="match status" value="1"/>
</dbReference>
<dbReference type="InterPro" id="IPR004576">
    <property type="entry name" value="Mfd"/>
</dbReference>
<dbReference type="InterPro" id="IPR005118">
    <property type="entry name" value="TRCF_C"/>
</dbReference>
<keyword evidence="5 13" id="KW-0378">Hydrolase</keyword>
<dbReference type="SMART" id="SM00982">
    <property type="entry name" value="TRCF"/>
    <property type="match status" value="1"/>
</dbReference>
<comment type="similarity">
    <text evidence="10 13">In the N-terminal section; belongs to the UvrB family.</text>
</comment>
<dbReference type="Gene3D" id="2.40.10.170">
    <property type="match status" value="1"/>
</dbReference>
<dbReference type="InterPro" id="IPR036101">
    <property type="entry name" value="CarD-like/TRCF_RID_sf"/>
</dbReference>
<dbReference type="InterPro" id="IPR001650">
    <property type="entry name" value="Helicase_C-like"/>
</dbReference>
<dbReference type="GO" id="GO:0003678">
    <property type="term" value="F:DNA helicase activity"/>
    <property type="evidence" value="ECO:0007669"/>
    <property type="project" value="TreeGrafter"/>
</dbReference>
<evidence type="ECO:0000256" key="2">
    <source>
        <dbReference type="ARBA" id="ARBA00022490"/>
    </source>
</evidence>
<dbReference type="PANTHER" id="PTHR47964:SF1">
    <property type="entry name" value="ATP-DEPENDENT DNA HELICASE HOMOLOG RECG, CHLOROPLASTIC"/>
    <property type="match status" value="1"/>
</dbReference>
<dbReference type="SMART" id="SM01058">
    <property type="entry name" value="CarD_TRCF"/>
    <property type="match status" value="1"/>
</dbReference>
<dbReference type="SUPFAM" id="SSF143517">
    <property type="entry name" value="TRCF domain-like"/>
    <property type="match status" value="1"/>
</dbReference>
<evidence type="ECO:0000256" key="13">
    <source>
        <dbReference type="HAMAP-Rule" id="MF_00969"/>
    </source>
</evidence>
<evidence type="ECO:0000256" key="10">
    <source>
        <dbReference type="ARBA" id="ARBA00061104"/>
    </source>
</evidence>
<sequence length="1162" mass="125958">MEVEAAAAAEGSSLAGELAGVTAAVAEELAPLLRRGEGSVRLSVPEGARAYIAAALASGHPGPVLVVAPTPLAAQSLADDLELLSDRPVLRLPQRDALPYEFVRDDASAGVERARALRALAGDAPAIVTGSWAGVTEHVAPPAPEAEDLRLEAGAAAKPGEVAAWLEAAGYAMEPLADAPGTAARRGGLIDIFPAGFERPVRIEFFGDTVESIRLVDLATQRSAGRLDVLLVPPVSTSLGAGKAAARALAERLEATGAESEAVIEQVEAVAAGGRTEYHQFLEPMLYTSTVLDHLGPGALVVVIDPEDGRQALEQALEYERRARAEMEARGAIPRGLPDLRAEPGAAAAGLLERAAYVLERFGTSERGARELPVSTAPGFGGKLRVVAQQAEAWRREGRRVVAASLQALRLADVLEEEGVACAKTRRLASAPESGSVTLVPAAVSGGIVTAAGTVVLTDAEIFGFRKRRKPTRPHHAVKSDLLETLEVGDYVVHADHGIARYGGLVRRSMDGVEREYLELQYAEGDRLYVPADQLEALSRYVGPSDHPPALTRLGTQDWARSKRRVKQAVVEMAHDLLELYAKRQLVPGHAFKPDTPWQMEMEASFPYVETNDQLAAIAEVKADMERARPMDRLICGDVGYGKTEVAVRAAFKAVIDGKQVAVLVPTTVLAEQHGATFRERMAGFPVRVEVLSRFRSAEEQRRILEDLAAGEVDIVIGTHRLLQKDVAFKDLGLVIIDEEQRFGVSHKERLRQMRAEVDTLTLSATPIPRTLQMSLVGIRDMSTIMTPPEERQPIRTYVLAWDDTILREAIERELQRGGQVFFVHNRVQDIERVARRVRELVPEARVAIGHGQMPEEQLERVMLEFQAGEHDVLVCTTIIESGLDIPNANTIIIDQADRLGLAQLYQLRGRVGRSANRAYAYLLYDRDRVLSEAAQKRLEAIFEASDLGAGFQLALRDLEIRGAGNVLGTEQSGHIAEVGFELYTKLVAEAVAALKRGMGEAVAPAAEPEPPAPVVDLPVSAHIPESYVADVHARLNIYQRVANLQTAEQVAEMHDELRDRFGPLPPAVENLLYVALVRNLARRAGVEAIKTDEQMFHLYVRGGTTPELRARVERLGLRSVLVGPRQVRVDRVGAGEGWMPLLVRILRAMAPAGERAAAGSS</sequence>
<comment type="similarity">
    <text evidence="11 13">In the C-terminal section; belongs to the helicase family. RecG subfamily.</text>
</comment>
<keyword evidence="3 13" id="KW-0547">Nucleotide-binding</keyword>
<evidence type="ECO:0000313" key="17">
    <source>
        <dbReference type="Proteomes" id="UP000223071"/>
    </source>
</evidence>
<dbReference type="EC" id="3.6.4.-" evidence="13"/>
<evidence type="ECO:0000256" key="8">
    <source>
        <dbReference type="ARBA" id="ARBA00023125"/>
    </source>
</evidence>
<accession>A0A2A9HDK4</accession>
<dbReference type="SMART" id="SM00487">
    <property type="entry name" value="DEXDc"/>
    <property type="match status" value="1"/>
</dbReference>
<evidence type="ECO:0000256" key="4">
    <source>
        <dbReference type="ARBA" id="ARBA00022763"/>
    </source>
</evidence>
<evidence type="ECO:0000259" key="14">
    <source>
        <dbReference type="PROSITE" id="PS51192"/>
    </source>
</evidence>
<name>A0A2A9HDK4_TEPT2</name>
<evidence type="ECO:0000259" key="15">
    <source>
        <dbReference type="PROSITE" id="PS51194"/>
    </source>
</evidence>
<evidence type="ECO:0000256" key="7">
    <source>
        <dbReference type="ARBA" id="ARBA00022840"/>
    </source>
</evidence>
<dbReference type="Gene3D" id="3.40.50.300">
    <property type="entry name" value="P-loop containing nucleotide triphosphate hydrolases"/>
    <property type="match status" value="2"/>
</dbReference>
<evidence type="ECO:0000256" key="6">
    <source>
        <dbReference type="ARBA" id="ARBA00022806"/>
    </source>
</evidence>
<keyword evidence="4 13" id="KW-0227">DNA damage</keyword>
<comment type="subcellular location">
    <subcellularLocation>
        <location evidence="1 13">Cytoplasm</location>
    </subcellularLocation>
</comment>
<dbReference type="InterPro" id="IPR047112">
    <property type="entry name" value="RecG/Mfd"/>
</dbReference>
<evidence type="ECO:0000256" key="9">
    <source>
        <dbReference type="ARBA" id="ARBA00023204"/>
    </source>
</evidence>
<dbReference type="GO" id="GO:0016787">
    <property type="term" value="F:hydrolase activity"/>
    <property type="evidence" value="ECO:0007669"/>
    <property type="project" value="UniProtKB-KW"/>
</dbReference>
<dbReference type="SUPFAM" id="SSF141259">
    <property type="entry name" value="CarD-like"/>
    <property type="match status" value="1"/>
</dbReference>
<dbReference type="Pfam" id="PF17757">
    <property type="entry name" value="UvrB_inter"/>
    <property type="match status" value="1"/>
</dbReference>
<evidence type="ECO:0000256" key="5">
    <source>
        <dbReference type="ARBA" id="ARBA00022801"/>
    </source>
</evidence>
<dbReference type="SMART" id="SM00490">
    <property type="entry name" value="HELICc"/>
    <property type="match status" value="1"/>
</dbReference>
<evidence type="ECO:0000256" key="11">
    <source>
        <dbReference type="ARBA" id="ARBA00061399"/>
    </source>
</evidence>
<dbReference type="Pfam" id="PF00270">
    <property type="entry name" value="DEAD"/>
    <property type="match status" value="1"/>
</dbReference>
<dbReference type="PROSITE" id="PS51194">
    <property type="entry name" value="HELICASE_CTER"/>
    <property type="match status" value="1"/>
</dbReference>
<keyword evidence="2 13" id="KW-0963">Cytoplasm</keyword>
<dbReference type="PROSITE" id="PS51192">
    <property type="entry name" value="HELICASE_ATP_BIND_1"/>
    <property type="match status" value="1"/>
</dbReference>
<dbReference type="InterPro" id="IPR011545">
    <property type="entry name" value="DEAD/DEAH_box_helicase_dom"/>
</dbReference>
<evidence type="ECO:0000256" key="3">
    <source>
        <dbReference type="ARBA" id="ARBA00022741"/>
    </source>
</evidence>
<reference evidence="16 17" key="1">
    <citation type="submission" date="2017-09" db="EMBL/GenBank/DDBJ databases">
        <title>Sequencing the genomes of two abundant thermophiles in Great Basin hot springs: Thermocrinis jamiesonii and novel Chloroflexi Thermoflexus hugenholtzii.</title>
        <authorList>
            <person name="Hedlund B."/>
        </authorList>
    </citation>
    <scope>NUCLEOTIDE SEQUENCE [LARGE SCALE GENOMIC DNA]</scope>
    <source>
        <strain evidence="16 17">G233</strain>
    </source>
</reference>
<dbReference type="Gene3D" id="3.40.50.11180">
    <property type="match status" value="1"/>
</dbReference>
<dbReference type="GO" id="GO:0005737">
    <property type="term" value="C:cytoplasm"/>
    <property type="evidence" value="ECO:0007669"/>
    <property type="project" value="UniProtKB-SubCell"/>
</dbReference>
<dbReference type="InterPro" id="IPR037235">
    <property type="entry name" value="TRCF-like_C_D7"/>
</dbReference>
<dbReference type="Gene3D" id="3.90.1150.50">
    <property type="entry name" value="Transcription-repair-coupling factor, D7 domain"/>
    <property type="match status" value="1"/>
</dbReference>
<dbReference type="CDD" id="cd18810">
    <property type="entry name" value="SF2_C_TRCF"/>
    <property type="match status" value="1"/>
</dbReference>
<dbReference type="InterPro" id="IPR003711">
    <property type="entry name" value="CarD-like/TRCF_RID"/>
</dbReference>
<gene>
    <name evidence="13" type="primary">mfd</name>
    <name evidence="16" type="ORF">A9A59_1305</name>
</gene>
<dbReference type="EMBL" id="PDJQ01000001">
    <property type="protein sequence ID" value="PFG74097.1"/>
    <property type="molecule type" value="Genomic_DNA"/>
</dbReference>
<dbReference type="InterPro" id="IPR014001">
    <property type="entry name" value="Helicase_ATP-bd"/>
</dbReference>
<feature type="domain" description="Helicase ATP-binding" evidence="14">
    <location>
        <begin position="624"/>
        <end position="785"/>
    </location>
</feature>
<comment type="function">
    <text evidence="13">Couples transcription and DNA repair by recognizing RNA polymerase (RNAP) stalled at DNA lesions. Mediates ATP-dependent release of RNAP and its truncated transcript from the DNA, and recruitment of nucleotide excision repair machinery to the damaged site.</text>
</comment>
<dbReference type="InterPro" id="IPR041471">
    <property type="entry name" value="UvrB_inter"/>
</dbReference>
<dbReference type="AlphaFoldDB" id="A0A2A9HDK4"/>
<evidence type="ECO:0000256" key="1">
    <source>
        <dbReference type="ARBA" id="ARBA00004496"/>
    </source>
</evidence>
<dbReference type="PANTHER" id="PTHR47964">
    <property type="entry name" value="ATP-DEPENDENT DNA HELICASE HOMOLOG RECG, CHLOROPLASTIC"/>
    <property type="match status" value="1"/>
</dbReference>
<dbReference type="GO" id="GO:0000716">
    <property type="term" value="P:transcription-coupled nucleotide-excision repair, DNA damage recognition"/>
    <property type="evidence" value="ECO:0007669"/>
    <property type="project" value="UniProtKB-UniRule"/>
</dbReference>
<dbReference type="FunFam" id="3.40.50.300:FF:000546">
    <property type="entry name" value="Transcription-repair-coupling factor"/>
    <property type="match status" value="1"/>
</dbReference>
<evidence type="ECO:0000313" key="16">
    <source>
        <dbReference type="EMBL" id="PFG74097.1"/>
    </source>
</evidence>
<keyword evidence="8 13" id="KW-0238">DNA-binding</keyword>
<organism evidence="16 17">
    <name type="scientific">Tepidiforma thermophila (strain KCTC 52669 / CGMCC 1.13589 / G233)</name>
    <dbReference type="NCBI Taxonomy" id="2761530"/>
    <lineage>
        <taxon>Bacteria</taxon>
        <taxon>Bacillati</taxon>
        <taxon>Chloroflexota</taxon>
        <taxon>Tepidiformia</taxon>
        <taxon>Tepidiformales</taxon>
        <taxon>Tepidiformaceae</taxon>
        <taxon>Tepidiforma</taxon>
    </lineage>
</organism>
<dbReference type="FunFam" id="3.40.50.300:FF:000300">
    <property type="entry name" value="Transcription-repair-coupling factor"/>
    <property type="match status" value="1"/>
</dbReference>
<proteinExistence type="inferred from homology"/>
<dbReference type="Pfam" id="PF02559">
    <property type="entry name" value="CarD_TRCF_RID"/>
    <property type="match status" value="1"/>
</dbReference>
<keyword evidence="7 13" id="KW-0067">ATP-binding</keyword>
<keyword evidence="6" id="KW-0347">Helicase</keyword>
<dbReference type="Pfam" id="PF00271">
    <property type="entry name" value="Helicase_C"/>
    <property type="match status" value="1"/>
</dbReference>